<dbReference type="Pfam" id="PF05133">
    <property type="entry name" value="SPP1_portal"/>
    <property type="match status" value="1"/>
</dbReference>
<name>A0A8S5N8F8_9CAUD</name>
<evidence type="ECO:0000313" key="2">
    <source>
        <dbReference type="EMBL" id="DAD90647.1"/>
    </source>
</evidence>
<reference evidence="2" key="1">
    <citation type="journal article" date="2021" name="Proc. Natl. Acad. Sci. U.S.A.">
        <title>A Catalog of Tens of Thousands of Viruses from Human Metagenomes Reveals Hidden Associations with Chronic Diseases.</title>
        <authorList>
            <person name="Tisza M.J."/>
            <person name="Buck C.B."/>
        </authorList>
    </citation>
    <scope>NUCLEOTIDE SEQUENCE</scope>
    <source>
        <strain evidence="2">Ct5kl10</strain>
    </source>
</reference>
<feature type="region of interest" description="Disordered" evidence="1">
    <location>
        <begin position="462"/>
        <end position="481"/>
    </location>
</feature>
<sequence length="546" mass="60941">MSIITKIKEVFRRLFTRQNIQSKINTTIAVSDKMAAAIDLWTRCYKNHPPWRYDKNGKEKVKTLNLPAIIASELSRLVTTELETSVENKTLDEAYQTVARDLRHCCELGCAGGGLAFKPVPENGRISVDYVSAESFFPTDYDTNGDITGAIFVDKLTKGDTVYTKLEQHRLEGKQYTIRNYAFKNETQDPDVTEDLGWPIALADVSEWAAIEEEKVIAPVLAPLFAYFKMPGTNPIDKTSPLGVSCFAKALEQIEQADRQYDRLLWEYEGSELALDLPADWFAFDEVKQKWRLPEGKERLFRVHDMDDGENSRYNIFSPAIRDASLFNGLDNLLKRIEFNCGLSYGTISDPQNVDKTATEIISSKQRLYSTVKDIQLGLEDALQQLVYAISVWMNLSGQTVPVGPEVTFNWDDSIVIDKQAELLAMQQDVASGILRPEIYLAKKYGVTEKEALKMMPDTEESIDTGLSVSDPNSGGNTDEIKHSDEVEAAEEIVGKTLNGAQTQSLLGIIGQYSKGELTLGQAINLISVAIGISKEEAKKIIEGSE</sequence>
<evidence type="ECO:0000256" key="1">
    <source>
        <dbReference type="SAM" id="MobiDB-lite"/>
    </source>
</evidence>
<proteinExistence type="predicted"/>
<organism evidence="2">
    <name type="scientific">Myoviridae sp. ct5kl10</name>
    <dbReference type="NCBI Taxonomy" id="2826615"/>
    <lineage>
        <taxon>Viruses</taxon>
        <taxon>Duplodnaviria</taxon>
        <taxon>Heunggongvirae</taxon>
        <taxon>Uroviricota</taxon>
        <taxon>Caudoviricetes</taxon>
    </lineage>
</organism>
<accession>A0A8S5N8F8</accession>
<feature type="compositionally biased region" description="Polar residues" evidence="1">
    <location>
        <begin position="465"/>
        <end position="477"/>
    </location>
</feature>
<protein>
    <submittedName>
        <fullName evidence="2">Portal protein</fullName>
    </submittedName>
</protein>
<dbReference type="EMBL" id="BK015091">
    <property type="protein sequence ID" value="DAD90647.1"/>
    <property type="molecule type" value="Genomic_DNA"/>
</dbReference>
<dbReference type="InterPro" id="IPR021145">
    <property type="entry name" value="Portal_protein_SPP1_Gp6-like"/>
</dbReference>